<dbReference type="Proteomes" id="UP001597145">
    <property type="component" value="Unassembled WGS sequence"/>
</dbReference>
<dbReference type="Gene3D" id="3.40.50.1980">
    <property type="entry name" value="Nitrogenase molybdenum iron protein domain"/>
    <property type="match status" value="2"/>
</dbReference>
<dbReference type="PROSITE" id="PS50983">
    <property type="entry name" value="FE_B12_PBP"/>
    <property type="match status" value="1"/>
</dbReference>
<keyword evidence="4" id="KW-0732">Signal</keyword>
<dbReference type="Gene3D" id="3.40.50.300">
    <property type="entry name" value="P-loop containing nucleotide triphosphate hydrolases"/>
    <property type="match status" value="1"/>
</dbReference>
<comment type="subcellular location">
    <subcellularLocation>
        <location evidence="1">Cell envelope</location>
    </subcellularLocation>
</comment>
<evidence type="ECO:0000256" key="3">
    <source>
        <dbReference type="ARBA" id="ARBA00022448"/>
    </source>
</evidence>
<protein>
    <submittedName>
        <fullName evidence="7">ABC transporter substrate-binding protein</fullName>
    </submittedName>
</protein>
<gene>
    <name evidence="7" type="ORF">ACFSCY_18920</name>
</gene>
<name>A0ABW4FMB4_9PSEU</name>
<dbReference type="Pfam" id="PF00005">
    <property type="entry name" value="ABC_tran"/>
    <property type="match status" value="1"/>
</dbReference>
<comment type="similarity">
    <text evidence="2">Belongs to the bacterial solute-binding protein 8 family.</text>
</comment>
<evidence type="ECO:0000313" key="7">
    <source>
        <dbReference type="EMBL" id="MFD1531512.1"/>
    </source>
</evidence>
<dbReference type="InterPro" id="IPR027417">
    <property type="entry name" value="P-loop_NTPase"/>
</dbReference>
<organism evidence="7 8">
    <name type="scientific">Pseudonocardia aurantiaca</name>
    <dbReference type="NCBI Taxonomy" id="75290"/>
    <lineage>
        <taxon>Bacteria</taxon>
        <taxon>Bacillati</taxon>
        <taxon>Actinomycetota</taxon>
        <taxon>Actinomycetes</taxon>
        <taxon>Pseudonocardiales</taxon>
        <taxon>Pseudonocardiaceae</taxon>
        <taxon>Pseudonocardia</taxon>
    </lineage>
</organism>
<dbReference type="InterPro" id="IPR003439">
    <property type="entry name" value="ABC_transporter-like_ATP-bd"/>
</dbReference>
<dbReference type="RefSeq" id="WP_343978751.1">
    <property type="nucleotide sequence ID" value="NZ_BAAAJG010000010.1"/>
</dbReference>
<dbReference type="PROSITE" id="PS50893">
    <property type="entry name" value="ABC_TRANSPORTER_2"/>
    <property type="match status" value="1"/>
</dbReference>
<dbReference type="SUPFAM" id="SSF52540">
    <property type="entry name" value="P-loop containing nucleoside triphosphate hydrolases"/>
    <property type="match status" value="1"/>
</dbReference>
<accession>A0ABW4FMB4</accession>
<comment type="caution">
    <text evidence="7">The sequence shown here is derived from an EMBL/GenBank/DDBJ whole genome shotgun (WGS) entry which is preliminary data.</text>
</comment>
<dbReference type="CDD" id="cd01146">
    <property type="entry name" value="FhuD"/>
    <property type="match status" value="1"/>
</dbReference>
<dbReference type="SUPFAM" id="SSF53807">
    <property type="entry name" value="Helical backbone' metal receptor"/>
    <property type="match status" value="1"/>
</dbReference>
<proteinExistence type="inferred from homology"/>
<dbReference type="InterPro" id="IPR051313">
    <property type="entry name" value="Bact_iron-sidero_bind"/>
</dbReference>
<evidence type="ECO:0000259" key="5">
    <source>
        <dbReference type="PROSITE" id="PS50893"/>
    </source>
</evidence>
<evidence type="ECO:0000313" key="8">
    <source>
        <dbReference type="Proteomes" id="UP001597145"/>
    </source>
</evidence>
<evidence type="ECO:0000256" key="4">
    <source>
        <dbReference type="ARBA" id="ARBA00022729"/>
    </source>
</evidence>
<dbReference type="PANTHER" id="PTHR30532:SF1">
    <property type="entry name" value="IRON(3+)-HYDROXAMATE-BINDING PROTEIN FHUD"/>
    <property type="match status" value="1"/>
</dbReference>
<keyword evidence="3" id="KW-0813">Transport</keyword>
<sequence length="394" mass="41311">MSITPTSAGAEQSLRGVDLDLGYHGTPVVHGAGISLRPGTVTALVGPNGSGKSTLLRALARLHPIDSGTVLFADGTAAADLPVKDFARRVTLLAQSRPVPSGVTVRDVVGYGRHPYRGRWRTADPDGPAAVARAMEVTVSLGVMPVGVADPEGYATWVSAAKLDPNVEDVGTRSEPSVDSIVALQPDLVVMEDDRGANMVSQLEEYVPVLVTKGSDASDNLGRMRSDLYMIAEAVGRTTEAEKLLADFDAAIADGRKAIAIAGAAGKPFAIADGSKEGSTVSIRMFGQGALVSQIGIQLGLTNAWTGATDDVWGLGQTDVEGMSAFKEPDLHLFYNASDGTDVFADGLAGNAIWESLPFVQQGNLHRMPDGIWTFGGPLSGKQYIDQFVKTYTA</sequence>
<feature type="domain" description="Fe/B12 periplasmic-binding" evidence="6">
    <location>
        <begin position="126"/>
        <end position="394"/>
    </location>
</feature>
<evidence type="ECO:0000256" key="1">
    <source>
        <dbReference type="ARBA" id="ARBA00004196"/>
    </source>
</evidence>
<dbReference type="PANTHER" id="PTHR30532">
    <property type="entry name" value="IRON III DICITRATE-BINDING PERIPLASMIC PROTEIN"/>
    <property type="match status" value="1"/>
</dbReference>
<evidence type="ECO:0000256" key="2">
    <source>
        <dbReference type="ARBA" id="ARBA00008814"/>
    </source>
</evidence>
<dbReference type="EMBL" id="JBHUCP010000012">
    <property type="protein sequence ID" value="MFD1531512.1"/>
    <property type="molecule type" value="Genomic_DNA"/>
</dbReference>
<dbReference type="InterPro" id="IPR002491">
    <property type="entry name" value="ABC_transptr_periplasmic_BD"/>
</dbReference>
<keyword evidence="8" id="KW-1185">Reference proteome</keyword>
<evidence type="ECO:0000259" key="6">
    <source>
        <dbReference type="PROSITE" id="PS50983"/>
    </source>
</evidence>
<dbReference type="Pfam" id="PF01497">
    <property type="entry name" value="Peripla_BP_2"/>
    <property type="match status" value="1"/>
</dbReference>
<feature type="domain" description="ABC transporter" evidence="5">
    <location>
        <begin position="14"/>
        <end position="274"/>
    </location>
</feature>
<reference evidence="8" key="1">
    <citation type="journal article" date="2019" name="Int. J. Syst. Evol. Microbiol.">
        <title>The Global Catalogue of Microorganisms (GCM) 10K type strain sequencing project: providing services to taxonomists for standard genome sequencing and annotation.</title>
        <authorList>
            <consortium name="The Broad Institute Genomics Platform"/>
            <consortium name="The Broad Institute Genome Sequencing Center for Infectious Disease"/>
            <person name="Wu L."/>
            <person name="Ma J."/>
        </authorList>
    </citation>
    <scope>NUCLEOTIDE SEQUENCE [LARGE SCALE GENOMIC DNA]</scope>
    <source>
        <strain evidence="8">JCM 12165</strain>
    </source>
</reference>